<dbReference type="InterPro" id="IPR038299">
    <property type="entry name" value="DAO_C_sf"/>
</dbReference>
<comment type="similarity">
    <text evidence="2 7">Belongs to the FAD-dependent glycerol-3-phosphate dehydrogenase family.</text>
</comment>
<dbReference type="EC" id="1.1.5.3" evidence="7"/>
<dbReference type="GO" id="GO:0009331">
    <property type="term" value="C:glycerol-3-phosphate dehydrogenase (FAD) complex"/>
    <property type="evidence" value="ECO:0007669"/>
    <property type="project" value="UniProtKB-UniRule"/>
</dbReference>
<keyword evidence="11" id="KW-1185">Reference proteome</keyword>
<dbReference type="PROSITE" id="PS00978">
    <property type="entry name" value="FAD_G3PDH_2"/>
    <property type="match status" value="1"/>
</dbReference>
<dbReference type="OrthoDB" id="9766796at2"/>
<evidence type="ECO:0000256" key="3">
    <source>
        <dbReference type="ARBA" id="ARBA00022630"/>
    </source>
</evidence>
<keyword evidence="6 7" id="KW-0560">Oxidoreductase</keyword>
<dbReference type="InterPro" id="IPR000447">
    <property type="entry name" value="G3P_DH_FAD-dep"/>
</dbReference>
<evidence type="ECO:0000313" key="10">
    <source>
        <dbReference type="EMBL" id="GAB78948.1"/>
    </source>
</evidence>
<dbReference type="Pfam" id="PF01266">
    <property type="entry name" value="DAO"/>
    <property type="match status" value="1"/>
</dbReference>
<dbReference type="PANTHER" id="PTHR11985:SF35">
    <property type="entry name" value="ANAEROBIC GLYCEROL-3-PHOSPHATE DEHYDROGENASE SUBUNIT A"/>
    <property type="match status" value="1"/>
</dbReference>
<dbReference type="RefSeq" id="WP_006503705.1">
    <property type="nucleotide sequence ID" value="NZ_BAGZ01000017.1"/>
</dbReference>
<evidence type="ECO:0000256" key="7">
    <source>
        <dbReference type="RuleBase" id="RU361217"/>
    </source>
</evidence>
<evidence type="ECO:0000313" key="11">
    <source>
        <dbReference type="Proteomes" id="UP000008495"/>
    </source>
</evidence>
<dbReference type="STRING" id="100225.SAMN05421595_0163"/>
<keyword evidence="4" id="KW-0319">Glycerol metabolism</keyword>
<feature type="domain" description="Alpha-glycerophosphate oxidase C-terminal" evidence="9">
    <location>
        <begin position="409"/>
        <end position="515"/>
    </location>
</feature>
<dbReference type="SUPFAM" id="SSF51905">
    <property type="entry name" value="FAD/NAD(P)-binding domain"/>
    <property type="match status" value="1"/>
</dbReference>
<keyword evidence="3 7" id="KW-0285">Flavoprotein</keyword>
<evidence type="ECO:0000256" key="2">
    <source>
        <dbReference type="ARBA" id="ARBA00007330"/>
    </source>
</evidence>
<organism evidence="10 11">
    <name type="scientific">Austwickia chelonae NBRC 105200</name>
    <dbReference type="NCBI Taxonomy" id="1184607"/>
    <lineage>
        <taxon>Bacteria</taxon>
        <taxon>Bacillati</taxon>
        <taxon>Actinomycetota</taxon>
        <taxon>Actinomycetes</taxon>
        <taxon>Micrococcales</taxon>
        <taxon>Dermatophilaceae</taxon>
        <taxon>Austwickia</taxon>
    </lineage>
</organism>
<dbReference type="Gene3D" id="1.10.8.870">
    <property type="entry name" value="Alpha-glycerophosphate oxidase, cap domain"/>
    <property type="match status" value="1"/>
</dbReference>
<dbReference type="eggNOG" id="COG0578">
    <property type="taxonomic scope" value="Bacteria"/>
</dbReference>
<gene>
    <name evidence="10" type="primary">glpD</name>
    <name evidence="10" type="ORF">AUCHE_17_01620</name>
</gene>
<dbReference type="InterPro" id="IPR031656">
    <property type="entry name" value="DAO_C"/>
</dbReference>
<dbReference type="InterPro" id="IPR036188">
    <property type="entry name" value="FAD/NAD-bd_sf"/>
</dbReference>
<keyword evidence="5" id="KW-0274">FAD</keyword>
<comment type="caution">
    <text evidence="10">The sequence shown here is derived from an EMBL/GenBank/DDBJ whole genome shotgun (WGS) entry which is preliminary data.</text>
</comment>
<feature type="domain" description="FAD dependent oxidoreductase" evidence="8">
    <location>
        <begin position="29"/>
        <end position="353"/>
    </location>
</feature>
<comment type="cofactor">
    <cofactor evidence="1 7">
        <name>FAD</name>
        <dbReference type="ChEBI" id="CHEBI:57692"/>
    </cofactor>
</comment>
<evidence type="ECO:0000256" key="1">
    <source>
        <dbReference type="ARBA" id="ARBA00001974"/>
    </source>
</evidence>
<dbReference type="GO" id="GO:0046168">
    <property type="term" value="P:glycerol-3-phosphate catabolic process"/>
    <property type="evidence" value="ECO:0007669"/>
    <property type="project" value="TreeGrafter"/>
</dbReference>
<evidence type="ECO:0000256" key="4">
    <source>
        <dbReference type="ARBA" id="ARBA00022798"/>
    </source>
</evidence>
<dbReference type="EMBL" id="BAGZ01000017">
    <property type="protein sequence ID" value="GAB78948.1"/>
    <property type="molecule type" value="Genomic_DNA"/>
</dbReference>
<dbReference type="GO" id="GO:0004368">
    <property type="term" value="F:glycerol-3-phosphate dehydrogenase (quinone) activity"/>
    <property type="evidence" value="ECO:0007669"/>
    <property type="project" value="UniProtKB-EC"/>
</dbReference>
<reference evidence="10 11" key="1">
    <citation type="submission" date="2012-08" db="EMBL/GenBank/DDBJ databases">
        <title>Whole genome shotgun sequence of Austwickia chelonae NBRC 105200.</title>
        <authorList>
            <person name="Yoshida I."/>
            <person name="Hosoyama A."/>
            <person name="Tsuchikane K."/>
            <person name="Katsumata H."/>
            <person name="Ando Y."/>
            <person name="Ohji S."/>
            <person name="Hamada M."/>
            <person name="Tamura T."/>
            <person name="Yamazoe A."/>
            <person name="Yamazaki S."/>
            <person name="Fujita N."/>
        </authorList>
    </citation>
    <scope>NUCLEOTIDE SEQUENCE [LARGE SCALE GENOMIC DNA]</scope>
    <source>
        <strain evidence="10 11">NBRC 105200</strain>
    </source>
</reference>
<accession>K6V9N8</accession>
<dbReference type="Proteomes" id="UP000008495">
    <property type="component" value="Unassembled WGS sequence"/>
</dbReference>
<dbReference type="InterPro" id="IPR006076">
    <property type="entry name" value="FAD-dep_OxRdtase"/>
</dbReference>
<proteinExistence type="inferred from homology"/>
<evidence type="ECO:0000256" key="6">
    <source>
        <dbReference type="ARBA" id="ARBA00023002"/>
    </source>
</evidence>
<name>K6V9N8_9MICO</name>
<evidence type="ECO:0000259" key="9">
    <source>
        <dbReference type="Pfam" id="PF16901"/>
    </source>
</evidence>
<evidence type="ECO:0000256" key="5">
    <source>
        <dbReference type="ARBA" id="ARBA00022827"/>
    </source>
</evidence>
<dbReference type="AlphaFoldDB" id="K6V9N8"/>
<dbReference type="PRINTS" id="PR01001">
    <property type="entry name" value="FADG3PDH"/>
</dbReference>
<dbReference type="Gene3D" id="3.30.9.10">
    <property type="entry name" value="D-Amino Acid Oxidase, subunit A, domain 2"/>
    <property type="match status" value="1"/>
</dbReference>
<dbReference type="PROSITE" id="PS00977">
    <property type="entry name" value="FAD_G3PDH_1"/>
    <property type="match status" value="1"/>
</dbReference>
<evidence type="ECO:0000259" key="8">
    <source>
        <dbReference type="Pfam" id="PF01266"/>
    </source>
</evidence>
<comment type="catalytic activity">
    <reaction evidence="7">
        <text>a quinone + sn-glycerol 3-phosphate = dihydroxyacetone phosphate + a quinol</text>
        <dbReference type="Rhea" id="RHEA:18977"/>
        <dbReference type="ChEBI" id="CHEBI:24646"/>
        <dbReference type="ChEBI" id="CHEBI:57597"/>
        <dbReference type="ChEBI" id="CHEBI:57642"/>
        <dbReference type="ChEBI" id="CHEBI:132124"/>
        <dbReference type="EC" id="1.1.5.3"/>
    </reaction>
</comment>
<dbReference type="PANTHER" id="PTHR11985">
    <property type="entry name" value="GLYCEROL-3-PHOSPHATE DEHYDROGENASE"/>
    <property type="match status" value="1"/>
</dbReference>
<dbReference type="SUPFAM" id="SSF54373">
    <property type="entry name" value="FAD-linked reductases, C-terminal domain"/>
    <property type="match status" value="1"/>
</dbReference>
<dbReference type="Gene3D" id="3.50.50.60">
    <property type="entry name" value="FAD/NAD(P)-binding domain"/>
    <property type="match status" value="1"/>
</dbReference>
<dbReference type="Pfam" id="PF16901">
    <property type="entry name" value="DAO_C"/>
    <property type="match status" value="1"/>
</dbReference>
<sequence length="526" mass="55760">MTDPLRSPADLTPTTRLRALERLADEHYDVIVVGGGVTGAGVALDAASRGLRTALVEKVDIAAGTSRWSSKLVHGGLRYLAKGDIAVAWESSLERHHLMTTIAPHLTRSAQYLVPFDRNTGPAMGALAEVGIRFADLMRCAARTPGSVLPAPHRLGPAGTLCMAPGLRRDGLRGSLVYTDGQLEDDARLVVALTRTAAAHGADVITRCRAENLGPDRLTLVDELTGQRLEGRGVVVSATGVWADEHAPGLRIAPSRGSHIVVRASAVGHPRVIFTAPVPGHFGRYVFAMPQTDGLVIIGLTDEPTSGVDGIAPPVPAEDEAFLLATINSALSTPLTSADVVGRFAGLRPLVLPASGGEGATADVSRRHLLIDEPGQAITIAGGKLTTYRLMAEQTVDAVSARLNRDTVSRTRQLPLIGAADRSLLSRLPYERRLVRRYGTEAVRVVELASRHPQLATPVAEGVPTTGAEMLFGALCEGALQAEDLVERRTRVSFVEEAVPAATETARQVLELAAELGQARPRSLKE</sequence>
<protein>
    <recommendedName>
        <fullName evidence="7">Glycerol-3-phosphate dehydrogenase</fullName>
        <ecNumber evidence="7">1.1.5.3</ecNumber>
    </recommendedName>
</protein>
<dbReference type="GO" id="GO:0006071">
    <property type="term" value="P:glycerol metabolic process"/>
    <property type="evidence" value="ECO:0007669"/>
    <property type="project" value="UniProtKB-KW"/>
</dbReference>